<feature type="transmembrane region" description="Helical" evidence="7">
    <location>
        <begin position="85"/>
        <end position="103"/>
    </location>
</feature>
<keyword evidence="3 6" id="KW-0812">Transmembrane</keyword>
<dbReference type="GO" id="GO:0016020">
    <property type="term" value="C:membrane"/>
    <property type="evidence" value="ECO:0007669"/>
    <property type="project" value="UniProtKB-SubCell"/>
</dbReference>
<evidence type="ECO:0000256" key="5">
    <source>
        <dbReference type="ARBA" id="ARBA00023136"/>
    </source>
</evidence>
<dbReference type="RefSeq" id="WP_072789698.1">
    <property type="nucleotide sequence ID" value="NZ_FRCX01000017.1"/>
</dbReference>
<dbReference type="InterPro" id="IPR023271">
    <property type="entry name" value="Aquaporin-like"/>
</dbReference>
<reference evidence="9" key="1">
    <citation type="submission" date="2016-11" db="EMBL/GenBank/DDBJ databases">
        <authorList>
            <person name="Varghese N."/>
            <person name="Submissions S."/>
        </authorList>
    </citation>
    <scope>NUCLEOTIDE SEQUENCE [LARGE SCALE GENOMIC DNA]</scope>
    <source>
        <strain evidence="9">Sac-22</strain>
    </source>
</reference>
<evidence type="ECO:0000313" key="9">
    <source>
        <dbReference type="Proteomes" id="UP000184339"/>
    </source>
</evidence>
<feature type="transmembrane region" description="Helical" evidence="7">
    <location>
        <begin position="195"/>
        <end position="215"/>
    </location>
</feature>
<proteinExistence type="inferred from homology"/>
<dbReference type="STRING" id="551987.SAMN05192549_11770"/>
<dbReference type="PANTHER" id="PTHR45724">
    <property type="entry name" value="AQUAPORIN NIP2-1"/>
    <property type="match status" value="1"/>
</dbReference>
<organism evidence="8 9">
    <name type="scientific">Duganella sacchari</name>
    <dbReference type="NCBI Taxonomy" id="551987"/>
    <lineage>
        <taxon>Bacteria</taxon>
        <taxon>Pseudomonadati</taxon>
        <taxon>Pseudomonadota</taxon>
        <taxon>Betaproteobacteria</taxon>
        <taxon>Burkholderiales</taxon>
        <taxon>Oxalobacteraceae</taxon>
        <taxon>Telluria group</taxon>
        <taxon>Duganella</taxon>
    </lineage>
</organism>
<keyword evidence="4 7" id="KW-1133">Transmembrane helix</keyword>
<dbReference type="PRINTS" id="PR00783">
    <property type="entry name" value="MINTRINSICP"/>
</dbReference>
<dbReference type="Proteomes" id="UP000184339">
    <property type="component" value="Unassembled WGS sequence"/>
</dbReference>
<evidence type="ECO:0000256" key="6">
    <source>
        <dbReference type="RuleBase" id="RU000477"/>
    </source>
</evidence>
<evidence type="ECO:0000256" key="2">
    <source>
        <dbReference type="ARBA" id="ARBA00022448"/>
    </source>
</evidence>
<dbReference type="GO" id="GO:0015267">
    <property type="term" value="F:channel activity"/>
    <property type="evidence" value="ECO:0007669"/>
    <property type="project" value="InterPro"/>
</dbReference>
<keyword evidence="2 6" id="KW-0813">Transport</keyword>
<comment type="subcellular location">
    <subcellularLocation>
        <location evidence="1">Membrane</location>
        <topology evidence="1">Multi-pass membrane protein</topology>
    </subcellularLocation>
</comment>
<evidence type="ECO:0000256" key="3">
    <source>
        <dbReference type="ARBA" id="ARBA00022692"/>
    </source>
</evidence>
<feature type="transmembrane region" description="Helical" evidence="7">
    <location>
        <begin position="154"/>
        <end position="175"/>
    </location>
</feature>
<dbReference type="Gene3D" id="1.20.1080.10">
    <property type="entry name" value="Glycerol uptake facilitator protein"/>
    <property type="match status" value="1"/>
</dbReference>
<dbReference type="InterPro" id="IPR000425">
    <property type="entry name" value="MIP"/>
</dbReference>
<dbReference type="OrthoDB" id="9807293at2"/>
<evidence type="ECO:0000313" key="8">
    <source>
        <dbReference type="EMBL" id="SHN43564.1"/>
    </source>
</evidence>
<comment type="similarity">
    <text evidence="6">Belongs to the MIP/aquaporin (TC 1.A.8) family.</text>
</comment>
<evidence type="ECO:0000256" key="1">
    <source>
        <dbReference type="ARBA" id="ARBA00004141"/>
    </source>
</evidence>
<name>A0A1M7RBA6_9BURK</name>
<dbReference type="InterPro" id="IPR034294">
    <property type="entry name" value="Aquaporin_transptr"/>
</dbReference>
<feature type="transmembrane region" description="Helical" evidence="7">
    <location>
        <begin position="123"/>
        <end position="142"/>
    </location>
</feature>
<dbReference type="Pfam" id="PF00230">
    <property type="entry name" value="MIP"/>
    <property type="match status" value="1"/>
</dbReference>
<sequence length="240" mass="24319">MSFARRIVAEGLGTAMLLAVVVGSGIMAERLAGGNVAIALLANAIATGAGLIALILMFGTISGAHFNPVVTLSEAAQGNLPGREVLPYIAIQVAGAFAGVAAAHGMFGEPLFYASEHARTGAAQWWSECVATFGLIAVIIGCSRSRPAVTPFAVAAYITAAYWFTSSTSFANPAVTLARSATNTFAGIRPVDAPGFILAQLAGAAAATAVFCWLYPAVPANATVAGTVAPGDFAARSEQQ</sequence>
<accession>A0A1M7RBA6</accession>
<protein>
    <submittedName>
        <fullName evidence="8">Glycerol uptake facilitator (Major Intrinsic Protein Family)</fullName>
    </submittedName>
</protein>
<evidence type="ECO:0000256" key="7">
    <source>
        <dbReference type="SAM" id="Phobius"/>
    </source>
</evidence>
<keyword evidence="5 7" id="KW-0472">Membrane</keyword>
<dbReference type="SUPFAM" id="SSF81338">
    <property type="entry name" value="Aquaporin-like"/>
    <property type="match status" value="1"/>
</dbReference>
<evidence type="ECO:0000256" key="4">
    <source>
        <dbReference type="ARBA" id="ARBA00022989"/>
    </source>
</evidence>
<dbReference type="PANTHER" id="PTHR45724:SF13">
    <property type="entry name" value="AQUAPORIN NIP1-1-RELATED"/>
    <property type="match status" value="1"/>
</dbReference>
<dbReference type="AlphaFoldDB" id="A0A1M7RBA6"/>
<dbReference type="EMBL" id="FRCX01000017">
    <property type="protein sequence ID" value="SHN43564.1"/>
    <property type="molecule type" value="Genomic_DNA"/>
</dbReference>
<keyword evidence="9" id="KW-1185">Reference proteome</keyword>
<feature type="transmembrane region" description="Helical" evidence="7">
    <location>
        <begin position="38"/>
        <end position="64"/>
    </location>
</feature>
<gene>
    <name evidence="8" type="ORF">SAMN05192549_11770</name>
</gene>